<gene>
    <name evidence="2" type="ORF">S03H2_24689</name>
</gene>
<feature type="compositionally biased region" description="Basic and acidic residues" evidence="1">
    <location>
        <begin position="104"/>
        <end position="119"/>
    </location>
</feature>
<name>X1H664_9ZZZZ</name>
<accession>X1H664</accession>
<feature type="non-terminal residue" evidence="2">
    <location>
        <position position="137"/>
    </location>
</feature>
<comment type="caution">
    <text evidence="2">The sequence shown here is derived from an EMBL/GenBank/DDBJ whole genome shotgun (WGS) entry which is preliminary data.</text>
</comment>
<organism evidence="2">
    <name type="scientific">marine sediment metagenome</name>
    <dbReference type="NCBI Taxonomy" id="412755"/>
    <lineage>
        <taxon>unclassified sequences</taxon>
        <taxon>metagenomes</taxon>
        <taxon>ecological metagenomes</taxon>
    </lineage>
</organism>
<evidence type="ECO:0000256" key="1">
    <source>
        <dbReference type="SAM" id="MobiDB-lite"/>
    </source>
</evidence>
<sequence length="137" mass="15632">MGKKKKKEKKKKVEDNTQELDKTPAYSLDAALHSAKKTETTLQSLMREVAEEKGFVKKEEDEKIRPHLSHESQSEIAEAYAQEDVPITQRKQTQKRKRTLIIPESKKKAEPSEPKEQKPKATVLPKIQVEVSIVPSS</sequence>
<feature type="compositionally biased region" description="Basic and acidic residues" evidence="1">
    <location>
        <begin position="11"/>
        <end position="22"/>
    </location>
</feature>
<protein>
    <submittedName>
        <fullName evidence="2">Uncharacterized protein</fullName>
    </submittedName>
</protein>
<dbReference type="AlphaFoldDB" id="X1H664"/>
<proteinExistence type="predicted"/>
<feature type="compositionally biased region" description="Basic residues" evidence="1">
    <location>
        <begin position="1"/>
        <end position="10"/>
    </location>
</feature>
<dbReference type="EMBL" id="BARU01013783">
    <property type="protein sequence ID" value="GAH40808.1"/>
    <property type="molecule type" value="Genomic_DNA"/>
</dbReference>
<feature type="region of interest" description="Disordered" evidence="1">
    <location>
        <begin position="53"/>
        <end position="123"/>
    </location>
</feature>
<feature type="region of interest" description="Disordered" evidence="1">
    <location>
        <begin position="1"/>
        <end position="26"/>
    </location>
</feature>
<reference evidence="2" key="1">
    <citation type="journal article" date="2014" name="Front. Microbiol.">
        <title>High frequency of phylogenetically diverse reductive dehalogenase-homologous genes in deep subseafloor sedimentary metagenomes.</title>
        <authorList>
            <person name="Kawai M."/>
            <person name="Futagami T."/>
            <person name="Toyoda A."/>
            <person name="Takaki Y."/>
            <person name="Nishi S."/>
            <person name="Hori S."/>
            <person name="Arai W."/>
            <person name="Tsubouchi T."/>
            <person name="Morono Y."/>
            <person name="Uchiyama I."/>
            <person name="Ito T."/>
            <person name="Fujiyama A."/>
            <person name="Inagaki F."/>
            <person name="Takami H."/>
        </authorList>
    </citation>
    <scope>NUCLEOTIDE SEQUENCE</scope>
    <source>
        <strain evidence="2">Expedition CK06-06</strain>
    </source>
</reference>
<feature type="compositionally biased region" description="Basic and acidic residues" evidence="1">
    <location>
        <begin position="53"/>
        <end position="73"/>
    </location>
</feature>
<evidence type="ECO:0000313" key="2">
    <source>
        <dbReference type="EMBL" id="GAH40808.1"/>
    </source>
</evidence>